<evidence type="ECO:0000313" key="7">
    <source>
        <dbReference type="EMBL" id="MDQ0437076.1"/>
    </source>
</evidence>
<evidence type="ECO:0000313" key="8">
    <source>
        <dbReference type="Proteomes" id="UP001241603"/>
    </source>
</evidence>
<sequence>MIRNALAETALTLAIVFVVVALVLVPLAMTQADPVGVVTTFLFGPFKSIRHIGNIIELATPSMFCGLAVALILRAGMFNLGVEGAFFLGGLGTVAAALILPLPGPWLAPAALLAGAVIGSSVCVVPGVLRARYGASELVSSLMLNFAALFIGLYVLNVWLRDPAAGAMVSFKIPADARLPRLIEGTRIHIGVLLALAACGLGALYLFRTAGGFESRIAGANPSFAAHLGLDVARIGLRAQILGGLIAAFGGGIEMLGLYQRFSWQALPGNGWTGVTVAILARDHPALVIPAALFLGWLQVGGDLVARNFDIPNEAVGLMQALLLVTVTAAALTRNPRLLRAFGARSPGAAR</sequence>
<proteinExistence type="predicted"/>
<name>A0ABU0H444_9HYPH</name>
<gene>
    <name evidence="7" type="ORF">QO014_001461</name>
</gene>
<protein>
    <submittedName>
        <fullName evidence="7">Simple sugar transport system permease protein</fullName>
    </submittedName>
</protein>
<keyword evidence="2" id="KW-1003">Cell membrane</keyword>
<evidence type="ECO:0000256" key="4">
    <source>
        <dbReference type="ARBA" id="ARBA00022989"/>
    </source>
</evidence>
<evidence type="ECO:0000256" key="2">
    <source>
        <dbReference type="ARBA" id="ARBA00022475"/>
    </source>
</evidence>
<feature type="transmembrane region" description="Helical" evidence="6">
    <location>
        <begin position="241"/>
        <end position="259"/>
    </location>
</feature>
<keyword evidence="8" id="KW-1185">Reference proteome</keyword>
<feature type="transmembrane region" description="Helical" evidence="6">
    <location>
        <begin position="80"/>
        <end position="100"/>
    </location>
</feature>
<dbReference type="RefSeq" id="WP_266348013.1">
    <property type="nucleotide sequence ID" value="NZ_JAPKNG010000002.1"/>
</dbReference>
<dbReference type="Proteomes" id="UP001241603">
    <property type="component" value="Unassembled WGS sequence"/>
</dbReference>
<dbReference type="Pfam" id="PF02653">
    <property type="entry name" value="BPD_transp_2"/>
    <property type="match status" value="1"/>
</dbReference>
<feature type="transmembrane region" description="Helical" evidence="6">
    <location>
        <begin position="315"/>
        <end position="332"/>
    </location>
</feature>
<evidence type="ECO:0000256" key="1">
    <source>
        <dbReference type="ARBA" id="ARBA00004651"/>
    </source>
</evidence>
<comment type="caution">
    <text evidence="7">The sequence shown here is derived from an EMBL/GenBank/DDBJ whole genome shotgun (WGS) entry which is preliminary data.</text>
</comment>
<feature type="transmembrane region" description="Helical" evidence="6">
    <location>
        <begin position="54"/>
        <end position="73"/>
    </location>
</feature>
<keyword evidence="5 6" id="KW-0472">Membrane</keyword>
<keyword evidence="7" id="KW-0813">Transport</keyword>
<reference evidence="7 8" key="1">
    <citation type="submission" date="2023-07" db="EMBL/GenBank/DDBJ databases">
        <title>Genomic Encyclopedia of Type Strains, Phase IV (KMG-IV): sequencing the most valuable type-strain genomes for metagenomic binning, comparative biology and taxonomic classification.</title>
        <authorList>
            <person name="Goeker M."/>
        </authorList>
    </citation>
    <scope>NUCLEOTIDE SEQUENCE [LARGE SCALE GENOMIC DNA]</scope>
    <source>
        <strain evidence="7 8">B6-8</strain>
    </source>
</reference>
<keyword evidence="3 6" id="KW-0812">Transmembrane</keyword>
<comment type="subcellular location">
    <subcellularLocation>
        <location evidence="1">Cell membrane</location>
        <topology evidence="1">Multi-pass membrane protein</topology>
    </subcellularLocation>
</comment>
<organism evidence="7 8">
    <name type="scientific">Kaistia dalseonensis</name>
    <dbReference type="NCBI Taxonomy" id="410840"/>
    <lineage>
        <taxon>Bacteria</taxon>
        <taxon>Pseudomonadati</taxon>
        <taxon>Pseudomonadota</taxon>
        <taxon>Alphaproteobacteria</taxon>
        <taxon>Hyphomicrobiales</taxon>
        <taxon>Kaistiaceae</taxon>
        <taxon>Kaistia</taxon>
    </lineage>
</organism>
<dbReference type="InterPro" id="IPR001851">
    <property type="entry name" value="ABC_transp_permease"/>
</dbReference>
<accession>A0ABU0H444</accession>
<feature type="transmembrane region" description="Helical" evidence="6">
    <location>
        <begin position="106"/>
        <end position="129"/>
    </location>
</feature>
<dbReference type="PANTHER" id="PTHR47089">
    <property type="entry name" value="ABC TRANSPORTER, PERMEASE PROTEIN"/>
    <property type="match status" value="1"/>
</dbReference>
<evidence type="ECO:0000256" key="3">
    <source>
        <dbReference type="ARBA" id="ARBA00022692"/>
    </source>
</evidence>
<feature type="transmembrane region" description="Helical" evidence="6">
    <location>
        <begin position="141"/>
        <end position="160"/>
    </location>
</feature>
<dbReference type="PANTHER" id="PTHR47089:SF1">
    <property type="entry name" value="GUANOSINE ABC TRANSPORTER PERMEASE PROTEIN NUPP"/>
    <property type="match status" value="1"/>
</dbReference>
<keyword evidence="4 6" id="KW-1133">Transmembrane helix</keyword>
<evidence type="ECO:0000256" key="5">
    <source>
        <dbReference type="ARBA" id="ARBA00023136"/>
    </source>
</evidence>
<keyword evidence="7" id="KW-0762">Sugar transport</keyword>
<dbReference type="CDD" id="cd06580">
    <property type="entry name" value="TM_PBP1_transp_TpRbsC_like"/>
    <property type="match status" value="1"/>
</dbReference>
<dbReference type="EMBL" id="JAUSVO010000002">
    <property type="protein sequence ID" value="MDQ0437076.1"/>
    <property type="molecule type" value="Genomic_DNA"/>
</dbReference>
<feature type="transmembrane region" description="Helical" evidence="6">
    <location>
        <begin position="188"/>
        <end position="207"/>
    </location>
</feature>
<evidence type="ECO:0000256" key="6">
    <source>
        <dbReference type="SAM" id="Phobius"/>
    </source>
</evidence>